<dbReference type="AlphaFoldDB" id="A0A2J0Z810"/>
<evidence type="ECO:0000256" key="3">
    <source>
        <dbReference type="ARBA" id="ARBA00020071"/>
    </source>
</evidence>
<dbReference type="InterPro" id="IPR011330">
    <property type="entry name" value="Glyco_hydro/deAcase_b/a-brl"/>
</dbReference>
<evidence type="ECO:0000256" key="4">
    <source>
        <dbReference type="ARBA" id="ARBA00022729"/>
    </source>
</evidence>
<sequence length="352" mass="38419">MKHGFAGLVRYHAKRAAITGGLEAAHLLARARLMGAARGRGAIFTLHHVRPRVARAFDPNAHLEISPEFLEEAIVTLKRDGYRFIPLDDLPACLASADTRPFACFTLDDGYRNNLDHALPVFERHGVPFTVFVTAGYIDRSHTLWWETLADLLSVCRRFRFDFGAGEEAVASENLAQKQAAFDRIAAYVHGSDEAHALATLNRAAHEHGIDPLAITERLTLDEVGLRSLIRSPLATLGGHTISHRALARLGDDEASREISASAERVGTITGRRPTSFAYPYGDRLAVSPRDHRLAAKLGFAVAVTTQPGMLSEAANPHALPRISLNGHFQAARYVTALGSGIPFRLFARQAA</sequence>
<evidence type="ECO:0000256" key="5">
    <source>
        <dbReference type="ARBA" id="ARBA00032976"/>
    </source>
</evidence>
<dbReference type="InterPro" id="IPR051398">
    <property type="entry name" value="Polysacch_Deacetylase"/>
</dbReference>
<evidence type="ECO:0000313" key="7">
    <source>
        <dbReference type="EMBL" id="PJR16661.1"/>
    </source>
</evidence>
<dbReference type="PROSITE" id="PS51677">
    <property type="entry name" value="NODB"/>
    <property type="match status" value="1"/>
</dbReference>
<evidence type="ECO:0000256" key="2">
    <source>
        <dbReference type="ARBA" id="ARBA00010973"/>
    </source>
</evidence>
<dbReference type="Proteomes" id="UP000231987">
    <property type="component" value="Unassembled WGS sequence"/>
</dbReference>
<dbReference type="PANTHER" id="PTHR34216:SF7">
    <property type="entry name" value="POLY-BETA-1,6-N-ACETYL-D-GLUCOSAMINE N-DEACETYLASE"/>
    <property type="match status" value="1"/>
</dbReference>
<dbReference type="PANTHER" id="PTHR34216">
    <property type="match status" value="1"/>
</dbReference>
<comment type="caution">
    <text evidence="7">The sequence shown here is derived from an EMBL/GenBank/DDBJ whole genome shotgun (WGS) entry which is preliminary data.</text>
</comment>
<gene>
    <name evidence="7" type="ORF">CEJ86_00115</name>
</gene>
<dbReference type="Pfam" id="PF01522">
    <property type="entry name" value="Polysacc_deac_1"/>
    <property type="match status" value="2"/>
</dbReference>
<dbReference type="InterPro" id="IPR002509">
    <property type="entry name" value="NODB_dom"/>
</dbReference>
<proteinExistence type="inferred from homology"/>
<comment type="similarity">
    <text evidence="2">Belongs to the polysaccharide deacetylase family.</text>
</comment>
<dbReference type="GO" id="GO:0005975">
    <property type="term" value="P:carbohydrate metabolic process"/>
    <property type="evidence" value="ECO:0007669"/>
    <property type="project" value="InterPro"/>
</dbReference>
<dbReference type="RefSeq" id="WP_100669171.1">
    <property type="nucleotide sequence ID" value="NZ_NJGD01000001.1"/>
</dbReference>
<dbReference type="CDD" id="cd10968">
    <property type="entry name" value="CE4_Mlr8448_like_5s"/>
    <property type="match status" value="1"/>
</dbReference>
<dbReference type="Gene3D" id="3.20.20.370">
    <property type="entry name" value="Glycoside hydrolase/deacetylase"/>
    <property type="match status" value="1"/>
</dbReference>
<feature type="domain" description="NodB homology" evidence="6">
    <location>
        <begin position="101"/>
        <end position="352"/>
    </location>
</feature>
<comment type="function">
    <text evidence="1">Is involved in generating a small heat-stable compound (Nod), an acylated oligomer of N-acetylglucosamine, that stimulates mitosis in various plant protoplasts.</text>
</comment>
<accession>A0A2J0Z810</accession>
<reference evidence="7 8" key="1">
    <citation type="submission" date="2017-06" db="EMBL/GenBank/DDBJ databases">
        <title>Ensifer strains isolated from leguminous trees and herbs display diverse denitrification phenotypes with some acting as strong N2O sinks.</title>
        <authorList>
            <person name="Woliy K."/>
            <person name="Mania D."/>
            <person name="Bakken L.R."/>
            <person name="Frostegard A."/>
        </authorList>
    </citation>
    <scope>NUCLEOTIDE SEQUENCE [LARGE SCALE GENOMIC DNA]</scope>
    <source>
        <strain evidence="7 8">AC50a</strain>
    </source>
</reference>
<evidence type="ECO:0000259" key="6">
    <source>
        <dbReference type="PROSITE" id="PS51677"/>
    </source>
</evidence>
<organism evidence="7 8">
    <name type="scientific">Rhizobium meliloti</name>
    <name type="common">Ensifer meliloti</name>
    <name type="synonym">Sinorhizobium meliloti</name>
    <dbReference type="NCBI Taxonomy" id="382"/>
    <lineage>
        <taxon>Bacteria</taxon>
        <taxon>Pseudomonadati</taxon>
        <taxon>Pseudomonadota</taxon>
        <taxon>Alphaproteobacteria</taxon>
        <taxon>Hyphomicrobiales</taxon>
        <taxon>Rhizobiaceae</taxon>
        <taxon>Sinorhizobium/Ensifer group</taxon>
        <taxon>Sinorhizobium</taxon>
    </lineage>
</organism>
<dbReference type="GO" id="GO:0016810">
    <property type="term" value="F:hydrolase activity, acting on carbon-nitrogen (but not peptide) bonds"/>
    <property type="evidence" value="ECO:0007669"/>
    <property type="project" value="InterPro"/>
</dbReference>
<dbReference type="SUPFAM" id="SSF88713">
    <property type="entry name" value="Glycoside hydrolase/deacetylase"/>
    <property type="match status" value="1"/>
</dbReference>
<keyword evidence="4" id="KW-0732">Signal</keyword>
<name>A0A2J0Z810_RHIML</name>
<dbReference type="EMBL" id="NJGD01000001">
    <property type="protein sequence ID" value="PJR16661.1"/>
    <property type="molecule type" value="Genomic_DNA"/>
</dbReference>
<evidence type="ECO:0000313" key="8">
    <source>
        <dbReference type="Proteomes" id="UP000231987"/>
    </source>
</evidence>
<evidence type="ECO:0000256" key="1">
    <source>
        <dbReference type="ARBA" id="ARBA00003236"/>
    </source>
</evidence>
<protein>
    <recommendedName>
        <fullName evidence="3">Chitooligosaccharide deacetylase</fullName>
    </recommendedName>
    <alternativeName>
        <fullName evidence="5">Nodulation protein B</fullName>
    </alternativeName>
</protein>